<keyword evidence="4" id="KW-1185">Reference proteome</keyword>
<keyword evidence="1" id="KW-0547">Nucleotide-binding</keyword>
<evidence type="ECO:0000256" key="1">
    <source>
        <dbReference type="ARBA" id="ARBA00022741"/>
    </source>
</evidence>
<sequence>FSVISVEPKDSYGVVGQATDIFYEGPAIERKVLDRLQLVPFELGLPEKYRPTRLSLDEAALLRDYVRPYFQQRSAPVSMGQAIHIQGVKFKVVACRPSEGGGVGKDTEL</sequence>
<proteinExistence type="predicted"/>
<gene>
    <name evidence="3" type="ORF">PGLA1383_LOCUS54782</name>
</gene>
<evidence type="ECO:0000313" key="3">
    <source>
        <dbReference type="EMBL" id="CAE8639768.1"/>
    </source>
</evidence>
<evidence type="ECO:0000313" key="4">
    <source>
        <dbReference type="Proteomes" id="UP000654075"/>
    </source>
</evidence>
<protein>
    <submittedName>
        <fullName evidence="3">Uncharacterized protein</fullName>
    </submittedName>
</protein>
<dbReference type="OrthoDB" id="416711at2759"/>
<evidence type="ECO:0000256" key="2">
    <source>
        <dbReference type="ARBA" id="ARBA00022840"/>
    </source>
</evidence>
<dbReference type="Proteomes" id="UP000654075">
    <property type="component" value="Unassembled WGS sequence"/>
</dbReference>
<dbReference type="GO" id="GO:0005524">
    <property type="term" value="F:ATP binding"/>
    <property type="evidence" value="ECO:0007669"/>
    <property type="project" value="UniProtKB-KW"/>
</dbReference>
<accession>A0A813HNU2</accession>
<dbReference type="SUPFAM" id="SSF54585">
    <property type="entry name" value="Cdc48 domain 2-like"/>
    <property type="match status" value="1"/>
</dbReference>
<name>A0A813HNU2_POLGL</name>
<organism evidence="3 4">
    <name type="scientific">Polarella glacialis</name>
    <name type="common">Dinoflagellate</name>
    <dbReference type="NCBI Taxonomy" id="89957"/>
    <lineage>
        <taxon>Eukaryota</taxon>
        <taxon>Sar</taxon>
        <taxon>Alveolata</taxon>
        <taxon>Dinophyceae</taxon>
        <taxon>Suessiales</taxon>
        <taxon>Suessiaceae</taxon>
        <taxon>Polarella</taxon>
    </lineage>
</organism>
<dbReference type="AlphaFoldDB" id="A0A813HNU2"/>
<dbReference type="InterPro" id="IPR029067">
    <property type="entry name" value="CDC48_domain_2-like_sf"/>
</dbReference>
<dbReference type="Gene3D" id="3.10.330.10">
    <property type="match status" value="1"/>
</dbReference>
<comment type="caution">
    <text evidence="3">The sequence shown here is derived from an EMBL/GenBank/DDBJ whole genome shotgun (WGS) entry which is preliminary data.</text>
</comment>
<reference evidence="3" key="1">
    <citation type="submission" date="2021-02" db="EMBL/GenBank/DDBJ databases">
        <authorList>
            <person name="Dougan E. K."/>
            <person name="Rhodes N."/>
            <person name="Thang M."/>
            <person name="Chan C."/>
        </authorList>
    </citation>
    <scope>NUCLEOTIDE SEQUENCE</scope>
</reference>
<feature type="non-terminal residue" evidence="3">
    <location>
        <position position="1"/>
    </location>
</feature>
<keyword evidence="2" id="KW-0067">ATP-binding</keyword>
<feature type="non-terminal residue" evidence="3">
    <location>
        <position position="109"/>
    </location>
</feature>
<dbReference type="EMBL" id="CAJNNV010032373">
    <property type="protein sequence ID" value="CAE8639768.1"/>
    <property type="molecule type" value="Genomic_DNA"/>
</dbReference>